<organism evidence="1 2">
    <name type="scientific">Streptococcus urinalis 2285-97</name>
    <dbReference type="NCBI Taxonomy" id="764291"/>
    <lineage>
        <taxon>Bacteria</taxon>
        <taxon>Bacillati</taxon>
        <taxon>Bacillota</taxon>
        <taxon>Bacilli</taxon>
        <taxon>Lactobacillales</taxon>
        <taxon>Streptococcaceae</taxon>
        <taxon>Streptococcus</taxon>
    </lineage>
</organism>
<reference evidence="1 2" key="1">
    <citation type="journal article" date="2014" name="Int. J. Syst. Evol. Microbiol.">
        <title>Phylogenomics and the dynamic genome evolution of the genus Streptococcus.</title>
        <authorList>
            <consortium name="The Broad Institute Genome Sequencing Platform"/>
            <person name="Richards V.P."/>
            <person name="Palmer S.R."/>
            <person name="Pavinski Bitar P.D."/>
            <person name="Qin X."/>
            <person name="Weinstock G.M."/>
            <person name="Highlander S.K."/>
            <person name="Town C.D."/>
            <person name="Burne R.A."/>
            <person name="Stanhope M.J."/>
        </authorList>
    </citation>
    <scope>NUCLEOTIDE SEQUENCE [LARGE SCALE GENOMIC DNA]</scope>
    <source>
        <strain evidence="1 2">2285-97</strain>
    </source>
</reference>
<dbReference type="RefSeq" id="WP_006738656.1">
    <property type="nucleotide sequence ID" value="NZ_AEUZ02000001.1"/>
</dbReference>
<evidence type="ECO:0000313" key="2">
    <source>
        <dbReference type="Proteomes" id="UP000005388"/>
    </source>
</evidence>
<accession>G5KGN8</accession>
<sequence>MSQDMKYRFTYIKCGPGDQIIVDNETGIEYYKNRTHLIPLLDTNRKPKLNREWTEKHS</sequence>
<dbReference type="AlphaFoldDB" id="G5KGN8"/>
<proteinExistence type="predicted"/>
<dbReference type="Proteomes" id="UP000005388">
    <property type="component" value="Unassembled WGS sequence"/>
</dbReference>
<dbReference type="EMBL" id="AEUZ02000001">
    <property type="protein sequence ID" value="EHJ55874.1"/>
    <property type="molecule type" value="Genomic_DNA"/>
</dbReference>
<name>G5KGN8_9STRE</name>
<protein>
    <submittedName>
        <fullName evidence="1">Uncharacterized protein</fullName>
    </submittedName>
</protein>
<evidence type="ECO:0000313" key="1">
    <source>
        <dbReference type="EMBL" id="EHJ55874.1"/>
    </source>
</evidence>
<comment type="caution">
    <text evidence="1">The sequence shown here is derived from an EMBL/GenBank/DDBJ whole genome shotgun (WGS) entry which is preliminary data.</text>
</comment>
<keyword evidence="2" id="KW-1185">Reference proteome</keyword>
<gene>
    <name evidence="1" type="ORF">STRUR_0060</name>
</gene>